<dbReference type="AlphaFoldDB" id="E7C5D7"/>
<dbReference type="GO" id="GO:0008270">
    <property type="term" value="F:zinc ion binding"/>
    <property type="evidence" value="ECO:0007669"/>
    <property type="project" value="TreeGrafter"/>
</dbReference>
<dbReference type="GO" id="GO:0046870">
    <property type="term" value="F:cadmium ion binding"/>
    <property type="evidence" value="ECO:0007669"/>
    <property type="project" value="TreeGrafter"/>
</dbReference>
<reference evidence="3" key="1">
    <citation type="submission" date="2010-01" db="EMBL/GenBank/DDBJ databases">
        <title>Genome fragments of uncultured bacteria from the North Pacific subtropical Gyre.</title>
        <authorList>
            <person name="Pham V.D."/>
            <person name="Delong E.F."/>
        </authorList>
    </citation>
    <scope>NUCLEOTIDE SEQUENCE</scope>
</reference>
<proteinExistence type="predicted"/>
<accession>E7C5D7</accession>
<dbReference type="GO" id="GO:0009432">
    <property type="term" value="P:SOS response"/>
    <property type="evidence" value="ECO:0007669"/>
    <property type="project" value="UniProtKB-KW"/>
</dbReference>
<evidence type="ECO:0000313" key="3">
    <source>
        <dbReference type="EMBL" id="ADI22661.1"/>
    </source>
</evidence>
<keyword evidence="1" id="KW-0742">SOS response</keyword>
<dbReference type="GO" id="GO:0005507">
    <property type="term" value="F:copper ion binding"/>
    <property type="evidence" value="ECO:0007669"/>
    <property type="project" value="TreeGrafter"/>
</dbReference>
<protein>
    <submittedName>
        <fullName evidence="3">Uncharacterized protein with conserved CXXC pairs</fullName>
    </submittedName>
</protein>
<dbReference type="PIRSF" id="PIRSF015034">
    <property type="entry name" value="YacH"/>
    <property type="match status" value="1"/>
</dbReference>
<feature type="domain" description="UVR" evidence="2">
    <location>
        <begin position="131"/>
        <end position="166"/>
    </location>
</feature>
<dbReference type="InterPro" id="IPR036876">
    <property type="entry name" value="UVR_dom_sf"/>
</dbReference>
<name>E7C5D7_9BACT</name>
<dbReference type="InterPro" id="IPR001943">
    <property type="entry name" value="UVR_dom"/>
</dbReference>
<dbReference type="Pfam" id="PF02151">
    <property type="entry name" value="UVR"/>
    <property type="match status" value="1"/>
</dbReference>
<dbReference type="GO" id="GO:1990170">
    <property type="term" value="P:stress response to cadmium ion"/>
    <property type="evidence" value="ECO:0007669"/>
    <property type="project" value="TreeGrafter"/>
</dbReference>
<sequence length="166" mass="18670">MPDNLCDNCGSKPATVNLTQIENNEMFSYHLCEDCAAQKGLEATTEPPASPLPDFLAQIGDEPREQGTSDSECSFCGLTFTIFRETGRLGCPHCYETFESHLRRLLRRVHGGTKHVGKIYLPADPTVSEIEKRMEALRRKLNRAVDAEDFERAAELRDKIRSLEPV</sequence>
<evidence type="ECO:0000256" key="1">
    <source>
        <dbReference type="ARBA" id="ARBA00023236"/>
    </source>
</evidence>
<evidence type="ECO:0000259" key="2">
    <source>
        <dbReference type="PROSITE" id="PS50151"/>
    </source>
</evidence>
<dbReference type="PANTHER" id="PTHR38430">
    <property type="entry name" value="PROTEIN-ARGININE KINASE ACTIVATOR PROTEIN"/>
    <property type="match status" value="1"/>
</dbReference>
<dbReference type="EMBL" id="GU567993">
    <property type="protein sequence ID" value="ADI22661.1"/>
    <property type="molecule type" value="Genomic_DNA"/>
</dbReference>
<dbReference type="PANTHER" id="PTHR38430:SF1">
    <property type="entry name" value="PROTEIN-ARGININE KINASE ACTIVATOR PROTEIN"/>
    <property type="match status" value="1"/>
</dbReference>
<dbReference type="Gene3D" id="4.10.860.10">
    <property type="entry name" value="UVR domain"/>
    <property type="match status" value="1"/>
</dbReference>
<dbReference type="GO" id="GO:0050897">
    <property type="term" value="F:cobalt ion binding"/>
    <property type="evidence" value="ECO:0007669"/>
    <property type="project" value="TreeGrafter"/>
</dbReference>
<dbReference type="InterPro" id="IPR025542">
    <property type="entry name" value="YacH"/>
</dbReference>
<dbReference type="GO" id="GO:1990169">
    <property type="term" value="P:stress response to copper ion"/>
    <property type="evidence" value="ECO:0007669"/>
    <property type="project" value="TreeGrafter"/>
</dbReference>
<organism evidence="3">
    <name type="scientific">uncultured Gemmatimonadales bacterium HF0500_22O06</name>
    <dbReference type="NCBI Taxonomy" id="723615"/>
    <lineage>
        <taxon>Bacteria</taxon>
        <taxon>Pseudomonadati</taxon>
        <taxon>Gemmatimonadota</taxon>
        <taxon>Gemmatimonadia</taxon>
        <taxon>Gemmatimonadales</taxon>
        <taxon>environmental samples</taxon>
    </lineage>
</organism>
<keyword evidence="1" id="KW-0227">DNA damage</keyword>
<dbReference type="SUPFAM" id="SSF46600">
    <property type="entry name" value="C-terminal UvrC-binding domain of UvrB"/>
    <property type="match status" value="1"/>
</dbReference>
<dbReference type="PROSITE" id="PS50151">
    <property type="entry name" value="UVR"/>
    <property type="match status" value="1"/>
</dbReference>